<dbReference type="EMBL" id="KQ241820">
    <property type="protein sequence ID" value="KNC83611.1"/>
    <property type="molecule type" value="Genomic_DNA"/>
</dbReference>
<dbReference type="eggNOG" id="KOG0032">
    <property type="taxonomic scope" value="Eukaryota"/>
</dbReference>
<dbReference type="Pfam" id="PF00069">
    <property type="entry name" value="Pkinase"/>
    <property type="match status" value="1"/>
</dbReference>
<dbReference type="FunFam" id="1.10.510.10:FF:000571">
    <property type="entry name" value="Maternal embryonic leucine zipper kinase"/>
    <property type="match status" value="1"/>
</dbReference>
<dbReference type="GeneID" id="25904650"/>
<keyword evidence="4" id="KW-0723">Serine/threonine-protein kinase</keyword>
<comment type="similarity">
    <text evidence="4">Belongs to the protein kinase superfamily.</text>
</comment>
<dbReference type="CDD" id="cd05117">
    <property type="entry name" value="STKc_CAMK"/>
    <property type="match status" value="1"/>
</dbReference>
<evidence type="ECO:0000313" key="6">
    <source>
        <dbReference type="EMBL" id="KNC83611.1"/>
    </source>
</evidence>
<organism evidence="6 7">
    <name type="scientific">Sphaeroforma arctica JP610</name>
    <dbReference type="NCBI Taxonomy" id="667725"/>
    <lineage>
        <taxon>Eukaryota</taxon>
        <taxon>Ichthyosporea</taxon>
        <taxon>Ichthyophonida</taxon>
        <taxon>Sphaeroforma</taxon>
    </lineage>
</organism>
<dbReference type="PROSITE" id="PS50011">
    <property type="entry name" value="PROTEIN_KINASE_DOM"/>
    <property type="match status" value="1"/>
</dbReference>
<feature type="binding site" evidence="3">
    <location>
        <position position="62"/>
    </location>
    <ligand>
        <name>ATP</name>
        <dbReference type="ChEBI" id="CHEBI:30616"/>
    </ligand>
</feature>
<dbReference type="Proteomes" id="UP000054560">
    <property type="component" value="Unassembled WGS sequence"/>
</dbReference>
<dbReference type="PANTHER" id="PTHR24347">
    <property type="entry name" value="SERINE/THREONINE-PROTEIN KINASE"/>
    <property type="match status" value="1"/>
</dbReference>
<keyword evidence="7" id="KW-1185">Reference proteome</keyword>
<dbReference type="SMART" id="SM00220">
    <property type="entry name" value="S_TKc"/>
    <property type="match status" value="1"/>
</dbReference>
<reference evidence="6 7" key="1">
    <citation type="submission" date="2011-02" db="EMBL/GenBank/DDBJ databases">
        <title>The Genome Sequence of Sphaeroforma arctica JP610.</title>
        <authorList>
            <consortium name="The Broad Institute Genome Sequencing Platform"/>
            <person name="Russ C."/>
            <person name="Cuomo C."/>
            <person name="Young S.K."/>
            <person name="Zeng Q."/>
            <person name="Gargeya S."/>
            <person name="Alvarado L."/>
            <person name="Berlin A."/>
            <person name="Chapman S.B."/>
            <person name="Chen Z."/>
            <person name="Freedman E."/>
            <person name="Gellesch M."/>
            <person name="Goldberg J."/>
            <person name="Griggs A."/>
            <person name="Gujja S."/>
            <person name="Heilman E."/>
            <person name="Heiman D."/>
            <person name="Howarth C."/>
            <person name="Mehta T."/>
            <person name="Neiman D."/>
            <person name="Pearson M."/>
            <person name="Roberts A."/>
            <person name="Saif S."/>
            <person name="Shea T."/>
            <person name="Shenoy N."/>
            <person name="Sisk P."/>
            <person name="Stolte C."/>
            <person name="Sykes S."/>
            <person name="White J."/>
            <person name="Yandava C."/>
            <person name="Burger G."/>
            <person name="Gray M.W."/>
            <person name="Holland P.W.H."/>
            <person name="King N."/>
            <person name="Lang F.B.F."/>
            <person name="Roger A.J."/>
            <person name="Ruiz-Trillo I."/>
            <person name="Haas B."/>
            <person name="Nusbaum C."/>
            <person name="Birren B."/>
        </authorList>
    </citation>
    <scope>NUCLEOTIDE SEQUENCE [LARGE SCALE GENOMIC DNA]</scope>
    <source>
        <strain evidence="6 7">JP610</strain>
    </source>
</reference>
<dbReference type="InterPro" id="IPR017441">
    <property type="entry name" value="Protein_kinase_ATP_BS"/>
</dbReference>
<dbReference type="OrthoDB" id="40902at2759"/>
<keyword evidence="6" id="KW-0418">Kinase</keyword>
<evidence type="ECO:0000256" key="4">
    <source>
        <dbReference type="RuleBase" id="RU000304"/>
    </source>
</evidence>
<dbReference type="InterPro" id="IPR008271">
    <property type="entry name" value="Ser/Thr_kinase_AS"/>
</dbReference>
<dbReference type="Gene3D" id="1.10.510.10">
    <property type="entry name" value="Transferase(Phosphotransferase) domain 1"/>
    <property type="match status" value="1"/>
</dbReference>
<dbReference type="RefSeq" id="XP_014157513.1">
    <property type="nucleotide sequence ID" value="XM_014302038.1"/>
</dbReference>
<gene>
    <name evidence="6" type="ORF">SARC_04146</name>
</gene>
<dbReference type="InterPro" id="IPR011009">
    <property type="entry name" value="Kinase-like_dom_sf"/>
</dbReference>
<dbReference type="GO" id="GO:0004674">
    <property type="term" value="F:protein serine/threonine kinase activity"/>
    <property type="evidence" value="ECO:0007669"/>
    <property type="project" value="UniProtKB-KW"/>
</dbReference>
<protein>
    <submittedName>
        <fullName evidence="6">CAMK/CAMK1 protein kinase</fullName>
    </submittedName>
</protein>
<evidence type="ECO:0000256" key="2">
    <source>
        <dbReference type="ARBA" id="ARBA00022840"/>
    </source>
</evidence>
<keyword evidence="2 3" id="KW-0067">ATP-binding</keyword>
<proteinExistence type="inferred from homology"/>
<evidence type="ECO:0000256" key="3">
    <source>
        <dbReference type="PROSITE-ProRule" id="PRU10141"/>
    </source>
</evidence>
<keyword evidence="6" id="KW-0808">Transferase</keyword>
<keyword evidence="1 3" id="KW-0547">Nucleotide-binding</keyword>
<name>A0A0L0G478_9EUKA</name>
<dbReference type="PROSITE" id="PS00107">
    <property type="entry name" value="PROTEIN_KINASE_ATP"/>
    <property type="match status" value="1"/>
</dbReference>
<accession>A0A0L0G478</accession>
<feature type="domain" description="Protein kinase" evidence="5">
    <location>
        <begin position="29"/>
        <end position="288"/>
    </location>
</feature>
<evidence type="ECO:0000256" key="1">
    <source>
        <dbReference type="ARBA" id="ARBA00022741"/>
    </source>
</evidence>
<dbReference type="STRING" id="667725.A0A0L0G478"/>
<dbReference type="PROSITE" id="PS00108">
    <property type="entry name" value="PROTEIN_KINASE_ST"/>
    <property type="match status" value="1"/>
</dbReference>
<evidence type="ECO:0000259" key="5">
    <source>
        <dbReference type="PROSITE" id="PS50011"/>
    </source>
</evidence>
<dbReference type="InterPro" id="IPR000719">
    <property type="entry name" value="Prot_kinase_dom"/>
</dbReference>
<dbReference type="GO" id="GO:0005524">
    <property type="term" value="F:ATP binding"/>
    <property type="evidence" value="ECO:0007669"/>
    <property type="project" value="UniProtKB-UniRule"/>
</dbReference>
<dbReference type="SUPFAM" id="SSF56112">
    <property type="entry name" value="Protein kinase-like (PK-like)"/>
    <property type="match status" value="1"/>
</dbReference>
<evidence type="ECO:0000313" key="7">
    <source>
        <dbReference type="Proteomes" id="UP000054560"/>
    </source>
</evidence>
<dbReference type="AlphaFoldDB" id="A0A0L0G478"/>
<sequence length="453" mass="49584">MQLNGDITVDVRALLQSRVKFTSISRDYTVHSKAVGKGRFAKVFTCTNKETGATHACKVIKKSHLPQQYDPLTEVEAHLMCTPHPRVVDVMAVYVTSEDIAIVMEFFPGGELFHGIVEQVYYAEAPSREIVRSLLSALLFLHANGVVHRDLKPENILISGSASCPSVSIADFGTAYIMKNEKDIYSPAWGFTLGYAAPELLEQGRTYGKGVDMWSLGVISYVLLCGYSPFSGDDVDELVDAIQSGTFEFDDEFFGDVSESAKDFITGCLQCDVNERLTAEEAWAHEWMTEEMEEDVGVHGSFSDHYGSASMGSCGSMLSDNGVHVGTPQLLSHIYEDETRDGAHGCEGLSITDSLNDMLMDESGELEKSERTRTSAQALGRGQGMGACSGAMPAKVSKSITVNTGKDSKDRTKELYDLYNEASVAVPMVDVPQYRACFRDLVRNHYTSHNSGG</sequence>